<dbReference type="EMBL" id="GL832977">
    <property type="protein sequence ID" value="EGD77397.1"/>
    <property type="molecule type" value="Genomic_DNA"/>
</dbReference>
<dbReference type="Pfam" id="PF00617">
    <property type="entry name" value="RasGEF"/>
    <property type="match status" value="1"/>
</dbReference>
<dbReference type="PANTHER" id="PTHR24111">
    <property type="entry name" value="LEUCINE-RICH REPEAT-CONTAINING PROTEIN 34"/>
    <property type="match status" value="1"/>
</dbReference>
<feature type="compositionally biased region" description="Basic and acidic residues" evidence="3">
    <location>
        <begin position="1474"/>
        <end position="1490"/>
    </location>
</feature>
<dbReference type="InterPro" id="IPR052201">
    <property type="entry name" value="LRR-containing_regulator"/>
</dbReference>
<dbReference type="InterPro" id="IPR001895">
    <property type="entry name" value="RASGEF_cat_dom"/>
</dbReference>
<evidence type="ECO:0000313" key="6">
    <source>
        <dbReference type="Proteomes" id="UP000007799"/>
    </source>
</evidence>
<evidence type="ECO:0000256" key="2">
    <source>
        <dbReference type="PROSITE-ProRule" id="PRU00168"/>
    </source>
</evidence>
<dbReference type="Pfam" id="PF13516">
    <property type="entry name" value="LRR_6"/>
    <property type="match status" value="2"/>
</dbReference>
<evidence type="ECO:0000256" key="3">
    <source>
        <dbReference type="SAM" id="MobiDB-lite"/>
    </source>
</evidence>
<dbReference type="Gene3D" id="3.40.50.300">
    <property type="entry name" value="P-loop containing nucleotide triphosphate hydrolases"/>
    <property type="match status" value="1"/>
</dbReference>
<dbReference type="PANTHER" id="PTHR24111:SF0">
    <property type="entry name" value="LEUCINE-RICH REPEAT-CONTAINING PROTEIN"/>
    <property type="match status" value="1"/>
</dbReference>
<feature type="region of interest" description="Disordered" evidence="3">
    <location>
        <begin position="502"/>
        <end position="541"/>
    </location>
</feature>
<feature type="region of interest" description="Disordered" evidence="3">
    <location>
        <begin position="175"/>
        <end position="230"/>
    </location>
</feature>
<name>F2UJU8_SALR5</name>
<keyword evidence="2" id="KW-0344">Guanine-nucleotide releasing factor</keyword>
<dbReference type="GO" id="GO:0005085">
    <property type="term" value="F:guanyl-nucleotide exchange factor activity"/>
    <property type="evidence" value="ECO:0007669"/>
    <property type="project" value="UniProtKB-KW"/>
</dbReference>
<dbReference type="OrthoDB" id="391988at2759"/>
<dbReference type="SUPFAM" id="SSF52047">
    <property type="entry name" value="RNI-like"/>
    <property type="match status" value="1"/>
</dbReference>
<proteinExistence type="predicted"/>
<feature type="compositionally biased region" description="Basic and acidic residues" evidence="3">
    <location>
        <begin position="1452"/>
        <end position="1461"/>
    </location>
</feature>
<protein>
    <recommendedName>
        <fullName evidence="4">Ras-GEF domain-containing protein</fullName>
    </recommendedName>
</protein>
<dbReference type="KEGG" id="sre:PTSG_08492"/>
<dbReference type="SMART" id="SM00368">
    <property type="entry name" value="LRR_RI"/>
    <property type="match status" value="3"/>
</dbReference>
<feature type="compositionally biased region" description="Low complexity" evidence="3">
    <location>
        <begin position="1594"/>
        <end position="1628"/>
    </location>
</feature>
<evidence type="ECO:0000313" key="5">
    <source>
        <dbReference type="EMBL" id="EGD77397.1"/>
    </source>
</evidence>
<sequence>MMDEDMMGDGGDGTLAGQERLTMAQLATFELEEEEHSALELVQLARVLDSQGHVDEAEDLFQAAFERLQQISEQSADRRDALVPTLNEVESRLNDIHNIRFADLSAQAAELLVAGEEAQALENYEEAKECFVEAVDIFFELEARAQNREERTQMSMKAMEVCNKIEEVRVYCAPDTDETQPGEHLSVSDFEPRSNSVPSEPDQRHRLSSFNSAPGASLNRAQAGRRSRVSTISRELNDALSSTRHQPDKLVETQLQDLNEEDKQAERSLSDAAGAEFSFRDSTSLVIEDSDALHQLSTPVRRSLLGLFAQRLACLHASCPLELVSIQSMELEINQALQLGLGVSLGKLAKLQELSLVHTGITAKGAELLADGLKHSKSILTLNLDFNSLGDEGVDALCTHLLTKDQKSLRQLSLKSNGLSEVGAFSLCHALDVCTTLYNLDLQGNMIGCEAVDVFTSRKAAQVVYIGLKHESRSRGCHKDHRSSRRVLLQPFDPKTYLDVARHDHAHHKKSKKSILRRRTRSPSREERTPRTPSKPKRSSFDFVIGHTHSAPRSPHTLPKVTEDDTNVLSYFDDAVTTEQMYDHYVSVFDRVDEQVTAPNILLVGQRGVGKTSLINAIFDSNVTGKQQQMAEPGRPLEYRDVKNRFKVWDTTSLESDHGNHQDCAAVEALLRRQSVDKDPNKHVHALWYIVSAPVWQLLDDIYLAHLCHVVAFYGIPVVVIINKADTIPRQRLAKLKEDILASAAGSKIAGVFTVISDLEALQSHITQQLKSAGCPDVVLPMKVQKKIQEELDFKHNIQDAIAHAISSRRPAARHAVMAIQLMSLQRKESTACDVMRAHLQSYNRSIQQSLFKQMRRGKKRLSQFIGKLALRQLGQWGFVTEQRGDDEADVSAAFGQTILDSLGEHFQALTSHGSQVDASLFVAIGVLWTVTLKLHRQHYLRLAADDQPLDRPVMSAVAAAIEDFKANAVHLEGTQKVTEELLINQERTEHTSAQPPAIATHKILREIETLVSDGDPMWKSARPSTADCTKTISTVCDETVQMIMQPSSPPSVRDAFFASYAACNKFDATEIVESMERLFMAHTYSDNGHSRHICSIVASSMVQWFETLFDVDFVLPDSSDGEALELESDYIALLTLQQEGVRLAPVTAHVCEFIEKIEKTPCGQHASHIRQALEASANKMVHALRLPQAAALPDMDYDFGLMFDESAIATHICYRNACFFRKFKIRDFFDAQSACRTQMIHFANQVTYWVVENIVSRSNTAQRAHLLGKFIRTAHHLMSEPLLDFQGFMAVMTALQLSHVSRLKRTWKRLTKDQPYVVTLFEKTLTPLADPGNGMYNTILARITALPAGSSAVPFLGSFMTAIERSKTCAKRKTGADNLEQAKIFVETTKSIDRTVSCLNALKRERDWEDFFLLPQFVKFVEESLPTRFDLSSNKARNQVEEELNALSLESEPRVPHVDVTDNDANTSSDKPATTRDSNEGDEGGKTDDTDSVDGLDMHGLTPIRRSSRPAFVARLSLEKPPPTPTTAAATGFATTCTTFTSPTRNGEGSEDGAIGVLGLSSSNDNSDNSDTDADSTTANAPFNATPDFFNTSASSNSSAGAGKRSDAPSTLAATTTTAPTASSSLANRRSAPPLKINGLSPGVNKLPRISPPHSPQQSSKARPKPSQFLRQQPPSAGVPRQRSRNREVGPSQESDV</sequence>
<dbReference type="InterPro" id="IPR027417">
    <property type="entry name" value="P-loop_NTPase"/>
</dbReference>
<dbReference type="SUPFAM" id="SSF48366">
    <property type="entry name" value="Ras GEF"/>
    <property type="match status" value="1"/>
</dbReference>
<organism evidence="6">
    <name type="scientific">Salpingoeca rosetta (strain ATCC 50818 / BSB-021)</name>
    <dbReference type="NCBI Taxonomy" id="946362"/>
    <lineage>
        <taxon>Eukaryota</taxon>
        <taxon>Choanoflagellata</taxon>
        <taxon>Craspedida</taxon>
        <taxon>Salpingoecidae</taxon>
        <taxon>Salpingoeca</taxon>
    </lineage>
</organism>
<keyword evidence="6" id="KW-1185">Reference proteome</keyword>
<dbReference type="PROSITE" id="PS50009">
    <property type="entry name" value="RASGEF_CAT"/>
    <property type="match status" value="1"/>
</dbReference>
<feature type="domain" description="Ras-GEF" evidence="4">
    <location>
        <begin position="1205"/>
        <end position="1455"/>
    </location>
</feature>
<dbReference type="eggNOG" id="KOG3542">
    <property type="taxonomic scope" value="Eukaryota"/>
</dbReference>
<dbReference type="SUPFAM" id="SSF52540">
    <property type="entry name" value="P-loop containing nucleoside triphosphate hydrolases"/>
    <property type="match status" value="1"/>
</dbReference>
<dbReference type="RefSeq" id="XP_004990741.1">
    <property type="nucleotide sequence ID" value="XM_004990684.1"/>
</dbReference>
<dbReference type="GeneID" id="16071299"/>
<feature type="region of interest" description="Disordered" evidence="3">
    <location>
        <begin position="1447"/>
        <end position="1698"/>
    </location>
</feature>
<evidence type="ECO:0000259" key="4">
    <source>
        <dbReference type="PROSITE" id="PS50009"/>
    </source>
</evidence>
<keyword evidence="1" id="KW-0677">Repeat</keyword>
<dbReference type="Proteomes" id="UP000007799">
    <property type="component" value="Unassembled WGS sequence"/>
</dbReference>
<dbReference type="InterPro" id="IPR001611">
    <property type="entry name" value="Leu-rich_rpt"/>
</dbReference>
<dbReference type="OMA" id="AIATHIC"/>
<dbReference type="InterPro" id="IPR036181">
    <property type="entry name" value="MIT_dom_sf"/>
</dbReference>
<reference evidence="5" key="1">
    <citation type="submission" date="2009-08" db="EMBL/GenBank/DDBJ databases">
        <title>Annotation of Salpingoeca rosetta.</title>
        <authorList>
            <consortium name="The Broad Institute Genome Sequencing Platform"/>
            <person name="Russ C."/>
            <person name="Cuomo C."/>
            <person name="Burger G."/>
            <person name="Gray M.W."/>
            <person name="Holland P.W.H."/>
            <person name="King N."/>
            <person name="Lang F.B.F."/>
            <person name="Roger A.J."/>
            <person name="Ruiz-Trillo I."/>
            <person name="Young S.K."/>
            <person name="Zeng Q."/>
            <person name="Gargeya S."/>
            <person name="Alvarado L."/>
            <person name="Berlin A."/>
            <person name="Chapman S.B."/>
            <person name="Chen Z."/>
            <person name="Freedman E."/>
            <person name="Gellesch M."/>
            <person name="Goldberg J."/>
            <person name="Griggs A."/>
            <person name="Gujja S."/>
            <person name="Heilman E."/>
            <person name="Heiman D."/>
            <person name="Howarth C."/>
            <person name="Mehta T."/>
            <person name="Neiman D."/>
            <person name="Pearson M."/>
            <person name="Roberts A."/>
            <person name="Saif S."/>
            <person name="Shea T."/>
            <person name="Shenoy N."/>
            <person name="Sisk P."/>
            <person name="Stolte C."/>
            <person name="Sykes S."/>
            <person name="White J."/>
            <person name="Yandava C."/>
            <person name="Haas B."/>
            <person name="Nusbaum C."/>
            <person name="Birren B."/>
        </authorList>
    </citation>
    <scope>NUCLEOTIDE SEQUENCE [LARGE SCALE GENOMIC DNA]</scope>
    <source>
        <strain evidence="5">ATCC 50818</strain>
    </source>
</reference>
<dbReference type="InterPro" id="IPR023578">
    <property type="entry name" value="Ras_GEF_dom_sf"/>
</dbReference>
<dbReference type="InterPro" id="IPR036964">
    <property type="entry name" value="RASGEF_cat_dom_sf"/>
</dbReference>
<dbReference type="CDD" id="cd00882">
    <property type="entry name" value="Ras_like_GTPase"/>
    <property type="match status" value="1"/>
</dbReference>
<dbReference type="SUPFAM" id="SSF116846">
    <property type="entry name" value="MIT domain"/>
    <property type="match status" value="1"/>
</dbReference>
<accession>F2UJU8</accession>
<dbReference type="InterPro" id="IPR032675">
    <property type="entry name" value="LRR_dom_sf"/>
</dbReference>
<dbReference type="Gene3D" id="1.10.840.10">
    <property type="entry name" value="Ras guanine-nucleotide exchange factors catalytic domain"/>
    <property type="match status" value="1"/>
</dbReference>
<feature type="compositionally biased region" description="Low complexity" evidence="3">
    <location>
        <begin position="1527"/>
        <end position="1545"/>
    </location>
</feature>
<gene>
    <name evidence="5" type="ORF">PTSG_08492</name>
</gene>
<dbReference type="InParanoid" id="F2UJU8"/>
<feature type="compositionally biased region" description="Polar residues" evidence="3">
    <location>
        <begin position="1464"/>
        <end position="1473"/>
    </location>
</feature>
<dbReference type="Gene3D" id="3.80.10.10">
    <property type="entry name" value="Ribonuclease Inhibitor"/>
    <property type="match status" value="1"/>
</dbReference>
<dbReference type="SMART" id="SM00147">
    <property type="entry name" value="RasGEF"/>
    <property type="match status" value="1"/>
</dbReference>
<dbReference type="GO" id="GO:0007264">
    <property type="term" value="P:small GTPase-mediated signal transduction"/>
    <property type="evidence" value="ECO:0007669"/>
    <property type="project" value="InterPro"/>
</dbReference>
<feature type="compositionally biased region" description="Basic residues" evidence="3">
    <location>
        <begin position="504"/>
        <end position="522"/>
    </location>
</feature>
<evidence type="ECO:0000256" key="1">
    <source>
        <dbReference type="ARBA" id="ARBA00022737"/>
    </source>
</evidence>